<dbReference type="AlphaFoldDB" id="A0A397WQZ5"/>
<evidence type="ECO:0008006" key="4">
    <source>
        <dbReference type="Google" id="ProtNLM"/>
    </source>
</evidence>
<keyword evidence="1" id="KW-0812">Transmembrane</keyword>
<keyword evidence="1" id="KW-0472">Membrane</keyword>
<gene>
    <name evidence="2" type="ORF">BXU00_00035</name>
</gene>
<evidence type="ECO:0000256" key="1">
    <source>
        <dbReference type="SAM" id="Phobius"/>
    </source>
</evidence>
<reference evidence="2 3" key="1">
    <citation type="journal article" date="2018" name="Syst. Appl. Microbiol.">
        <title>A new symbiotic nanoarchaeote (Candidatus Nanoclepta minutus) and its host (Zestosphaera tikiterensis gen. nov., sp. nov.) from a New Zealand hot spring.</title>
        <authorList>
            <person name="St John E."/>
            <person name="Liu Y."/>
            <person name="Podar M."/>
            <person name="Stott M.B."/>
            <person name="Meneghin J."/>
            <person name="Chen Z."/>
            <person name="Lagutin K."/>
            <person name="Mitchell K."/>
            <person name="Reysenbach A.L."/>
        </authorList>
    </citation>
    <scope>NUCLEOTIDE SEQUENCE [LARGE SCALE GENOMIC DNA]</scope>
    <source>
        <strain evidence="2">NZ3</strain>
    </source>
</reference>
<comment type="caution">
    <text evidence="2">The sequence shown here is derived from an EMBL/GenBank/DDBJ whole genome shotgun (WGS) entry which is preliminary data.</text>
</comment>
<accession>A0A397WQZ5</accession>
<dbReference type="Pfam" id="PF01998">
    <property type="entry name" value="DUF131"/>
    <property type="match status" value="1"/>
</dbReference>
<dbReference type="InterPro" id="IPR002849">
    <property type="entry name" value="DUF131"/>
</dbReference>
<organism evidence="2 3">
    <name type="scientific">Candidatus Nanoclepta minutus</name>
    <dbReference type="NCBI Taxonomy" id="1940235"/>
    <lineage>
        <taxon>Archaea</taxon>
        <taxon>Nanobdellota</taxon>
        <taxon>Candidatus Nanoclepta</taxon>
    </lineage>
</organism>
<sequence length="74" mass="8316">MKVNLFIIGIALIFLGIFLIIYSSLLYNKDTEFGFIGLIGPFPIVITSSKEILPILIAFLLLTILILFLLIFNL</sequence>
<dbReference type="EMBL" id="MWMI01000001">
    <property type="protein sequence ID" value="RIB35493.1"/>
    <property type="molecule type" value="Genomic_DNA"/>
</dbReference>
<protein>
    <recommendedName>
        <fullName evidence="4">TIGR00304 family protein</fullName>
    </recommendedName>
</protein>
<dbReference type="NCBIfam" id="TIGR00304">
    <property type="entry name" value="TIGR00304 family membrane protein"/>
    <property type="match status" value="1"/>
</dbReference>
<feature type="transmembrane region" description="Helical" evidence="1">
    <location>
        <begin position="5"/>
        <end position="25"/>
    </location>
</feature>
<feature type="transmembrane region" description="Helical" evidence="1">
    <location>
        <begin position="52"/>
        <end position="72"/>
    </location>
</feature>
<name>A0A397WQZ5_9ARCH</name>
<evidence type="ECO:0000313" key="3">
    <source>
        <dbReference type="Proteomes" id="UP000266622"/>
    </source>
</evidence>
<dbReference type="Proteomes" id="UP000266622">
    <property type="component" value="Unassembled WGS sequence"/>
</dbReference>
<evidence type="ECO:0000313" key="2">
    <source>
        <dbReference type="EMBL" id="RIB35493.1"/>
    </source>
</evidence>
<keyword evidence="1" id="KW-1133">Transmembrane helix</keyword>
<proteinExistence type="predicted"/>